<keyword evidence="1" id="KW-1133">Transmembrane helix</keyword>
<keyword evidence="1" id="KW-0472">Membrane</keyword>
<dbReference type="EMBL" id="FUWW01000005">
    <property type="protein sequence ID" value="SJZ46630.1"/>
    <property type="molecule type" value="Genomic_DNA"/>
</dbReference>
<accession>A0A1T4KW89</accession>
<evidence type="ECO:0000313" key="2">
    <source>
        <dbReference type="EMBL" id="SJZ46630.1"/>
    </source>
</evidence>
<feature type="transmembrane region" description="Helical" evidence="1">
    <location>
        <begin position="41"/>
        <end position="60"/>
    </location>
</feature>
<evidence type="ECO:0000313" key="3">
    <source>
        <dbReference type="Proteomes" id="UP000190657"/>
    </source>
</evidence>
<evidence type="ECO:0000256" key="1">
    <source>
        <dbReference type="SAM" id="Phobius"/>
    </source>
</evidence>
<dbReference type="Proteomes" id="UP000190657">
    <property type="component" value="Unassembled WGS sequence"/>
</dbReference>
<organism evidence="2 3">
    <name type="scientific">Eubacterium coprostanoligenes</name>
    <dbReference type="NCBI Taxonomy" id="290054"/>
    <lineage>
        <taxon>Bacteria</taxon>
        <taxon>Bacillati</taxon>
        <taxon>Bacillota</taxon>
        <taxon>Clostridia</taxon>
        <taxon>Eubacteriales</taxon>
        <taxon>Eubacteriaceae</taxon>
        <taxon>Eubacterium</taxon>
    </lineage>
</organism>
<proteinExistence type="predicted"/>
<keyword evidence="1" id="KW-0812">Transmembrane</keyword>
<gene>
    <name evidence="2" type="ORF">SAMN02745114_00643</name>
</gene>
<sequence>MNKKDILKGVLISIITLVAGYVAMIVPFNLFLSVSKDGQRIFFIIELCIYLVIGSIFLLVQESKEKQAKKEKARHKERARKIKDVQQNWYDVAA</sequence>
<feature type="transmembrane region" description="Helical" evidence="1">
    <location>
        <begin position="12"/>
        <end position="35"/>
    </location>
</feature>
<keyword evidence="3" id="KW-1185">Reference proteome</keyword>
<dbReference type="AlphaFoldDB" id="A0A1T4KW89"/>
<dbReference type="RefSeq" id="WP_078768136.1">
    <property type="nucleotide sequence ID" value="NZ_FUWW01000005.1"/>
</dbReference>
<name>A0A1T4KW89_9FIRM</name>
<reference evidence="2 3" key="1">
    <citation type="submission" date="2017-02" db="EMBL/GenBank/DDBJ databases">
        <authorList>
            <person name="Peterson S.W."/>
        </authorList>
    </citation>
    <scope>NUCLEOTIDE SEQUENCE [LARGE SCALE GENOMIC DNA]</scope>
    <source>
        <strain evidence="2 3">ATCC 51222</strain>
    </source>
</reference>
<protein>
    <submittedName>
        <fullName evidence="2">Uncharacterized protein</fullName>
    </submittedName>
</protein>